<proteinExistence type="predicted"/>
<accession>A0A654M3A9</accession>
<evidence type="ECO:0000313" key="2">
    <source>
        <dbReference type="Proteomes" id="UP000058925"/>
    </source>
</evidence>
<sequence>MDPYTQVFGIYMDCAKLINTNLMQILDYVYVDGNFLIIIYEFNEHFDLKSTFLCPPYLKLVFYLKYVGLRDGAMSLMLIRLY</sequence>
<gene>
    <name evidence="1" type="ORF">NMY3_02821</name>
</gene>
<organism evidence="1 2">
    <name type="scientific">Candidatus Nitrosocosmicus oleophilus</name>
    <dbReference type="NCBI Taxonomy" id="1353260"/>
    <lineage>
        <taxon>Archaea</taxon>
        <taxon>Nitrososphaerota</taxon>
        <taxon>Nitrososphaeria</taxon>
        <taxon>Nitrososphaerales</taxon>
        <taxon>Nitrososphaeraceae</taxon>
        <taxon>Candidatus Nitrosocosmicus</taxon>
    </lineage>
</organism>
<keyword evidence="2" id="KW-1185">Reference proteome</keyword>
<name>A0A654M3A9_9ARCH</name>
<reference evidence="2" key="1">
    <citation type="submission" date="2015-10" db="EMBL/GenBank/DDBJ databases">
        <title>Niche specialization of a soil ammonia-oxidizing archaeon, Candidatus Nitrosocosmicus oleophilus.</title>
        <authorList>
            <person name="Jung M.-Y."/>
            <person name="Rhee S.-K."/>
        </authorList>
    </citation>
    <scope>NUCLEOTIDE SEQUENCE [LARGE SCALE GENOMIC DNA]</scope>
    <source>
        <strain evidence="2">MY3</strain>
    </source>
</reference>
<dbReference type="EMBL" id="CP012850">
    <property type="protein sequence ID" value="ALI37011.1"/>
    <property type="molecule type" value="Genomic_DNA"/>
</dbReference>
<dbReference type="Proteomes" id="UP000058925">
    <property type="component" value="Chromosome"/>
</dbReference>
<protein>
    <submittedName>
        <fullName evidence="1">Uncharacterized protein</fullName>
    </submittedName>
</protein>
<dbReference type="KEGG" id="taa:NMY3_02821"/>
<evidence type="ECO:0000313" key="1">
    <source>
        <dbReference type="EMBL" id="ALI37011.1"/>
    </source>
</evidence>
<dbReference type="AlphaFoldDB" id="A0A654M3A9"/>